<dbReference type="InterPro" id="IPR042070">
    <property type="entry name" value="PucR_C-HTH_sf"/>
</dbReference>
<proteinExistence type="predicted"/>
<keyword evidence="3" id="KW-1185">Reference proteome</keyword>
<protein>
    <submittedName>
        <fullName evidence="2">Helix-turn-helix domain-containing protein</fullName>
    </submittedName>
</protein>
<dbReference type="InterPro" id="IPR051448">
    <property type="entry name" value="CdaR-like_regulators"/>
</dbReference>
<dbReference type="Proteomes" id="UP001597483">
    <property type="component" value="Unassembled WGS sequence"/>
</dbReference>
<dbReference type="Gene3D" id="3.30.450.40">
    <property type="match status" value="1"/>
</dbReference>
<dbReference type="InterPro" id="IPR025736">
    <property type="entry name" value="PucR_C-HTH_dom"/>
</dbReference>
<evidence type="ECO:0000259" key="1">
    <source>
        <dbReference type="SMART" id="SM00065"/>
    </source>
</evidence>
<dbReference type="EMBL" id="JBHUKS010000033">
    <property type="protein sequence ID" value="MFD2473484.1"/>
    <property type="molecule type" value="Genomic_DNA"/>
</dbReference>
<comment type="caution">
    <text evidence="2">The sequence shown here is derived from an EMBL/GenBank/DDBJ whole genome shotgun (WGS) entry which is preliminary data.</text>
</comment>
<dbReference type="InterPro" id="IPR029016">
    <property type="entry name" value="GAF-like_dom_sf"/>
</dbReference>
<dbReference type="Pfam" id="PF13556">
    <property type="entry name" value="HTH_30"/>
    <property type="match status" value="1"/>
</dbReference>
<dbReference type="RefSeq" id="WP_378311996.1">
    <property type="nucleotide sequence ID" value="NZ_JBHUKS010000033.1"/>
</dbReference>
<organism evidence="2 3">
    <name type="scientific">Amycolatopsis silviterrae</name>
    <dbReference type="NCBI Taxonomy" id="1656914"/>
    <lineage>
        <taxon>Bacteria</taxon>
        <taxon>Bacillati</taxon>
        <taxon>Actinomycetota</taxon>
        <taxon>Actinomycetes</taxon>
        <taxon>Pseudonocardiales</taxon>
        <taxon>Pseudonocardiaceae</taxon>
        <taxon>Amycolatopsis</taxon>
    </lineage>
</organism>
<gene>
    <name evidence="2" type="ORF">ACFSVL_39210</name>
</gene>
<reference evidence="3" key="1">
    <citation type="journal article" date="2019" name="Int. J. Syst. Evol. Microbiol.">
        <title>The Global Catalogue of Microorganisms (GCM) 10K type strain sequencing project: providing services to taxonomists for standard genome sequencing and annotation.</title>
        <authorList>
            <consortium name="The Broad Institute Genomics Platform"/>
            <consortium name="The Broad Institute Genome Sequencing Center for Infectious Disease"/>
            <person name="Wu L."/>
            <person name="Ma J."/>
        </authorList>
    </citation>
    <scope>NUCLEOTIDE SEQUENCE [LARGE SCALE GENOMIC DNA]</scope>
    <source>
        <strain evidence="3">CGMCC 4.7641</strain>
    </source>
</reference>
<accession>A0ABW5HKV8</accession>
<dbReference type="PANTHER" id="PTHR33744:SF1">
    <property type="entry name" value="DNA-BINDING TRANSCRIPTIONAL ACTIVATOR ADER"/>
    <property type="match status" value="1"/>
</dbReference>
<feature type="domain" description="GAF" evidence="1">
    <location>
        <begin position="80"/>
        <end position="230"/>
    </location>
</feature>
<name>A0ABW5HKV8_9PSEU</name>
<dbReference type="SUPFAM" id="SSF55781">
    <property type="entry name" value="GAF domain-like"/>
    <property type="match status" value="1"/>
</dbReference>
<dbReference type="SMART" id="SM00065">
    <property type="entry name" value="GAF"/>
    <property type="match status" value="1"/>
</dbReference>
<dbReference type="PANTHER" id="PTHR33744">
    <property type="entry name" value="CARBOHYDRATE DIACID REGULATOR"/>
    <property type="match status" value="1"/>
</dbReference>
<sequence length="602" mass="64001">MAEPDGDSWLQLLVDGAGLADLEAFRAHAVRTAPPGMAAQVESDARRALHLHALLAERTRHAAELTVLNDLARQLTALREPNVLLTEIAVQARRLLAVDVAYVMLTREDDVLRIEVVDGSMGDALRGIELPRGVGLGGRVLETGKACWSGDYVQDALLAHTSTVDEAAVSEQLGGILGVPLRVGDEPIGVLLAAGRGPRKFSEHEVGLLTALAAHGAVAIHNATLFEQYQRAAEEIQRNVDLHDRLTRSLLDGAGLAEVVEALALVLDAGIVVLDAEDAVLCSAGDDAEAKWSRLVAEGSFQRRTSEEGVAPIVVSDSYAGCVVALRADPVDDATMRLLETGATVVGLVLASDRAVAEAERRAHGEFIAELLGGHTDDQTINRRANAARINLGAVGCVAVLRPDAGDTEATAGGSRLARQESGWSAQYGGSVVVLLPTHDVLRVRDDLRQWDAPVTVCVAEADGTAAGVRAAYRQAHNGTALLAALGRAGTCAAAHELGIYQSLFTQVGRDDLRAFIDSTVGALLRHDQRYRTGLVPTLETYLSHAGRHSAAASALRIHVNTLYQRLARISEVLGEDWKDSGRTLEIQLALRLHRLAESLPG</sequence>
<evidence type="ECO:0000313" key="2">
    <source>
        <dbReference type="EMBL" id="MFD2473484.1"/>
    </source>
</evidence>
<dbReference type="Gene3D" id="1.10.10.2840">
    <property type="entry name" value="PucR C-terminal helix-turn-helix domain"/>
    <property type="match status" value="1"/>
</dbReference>
<dbReference type="Pfam" id="PF13185">
    <property type="entry name" value="GAF_2"/>
    <property type="match status" value="1"/>
</dbReference>
<evidence type="ECO:0000313" key="3">
    <source>
        <dbReference type="Proteomes" id="UP001597483"/>
    </source>
</evidence>
<dbReference type="InterPro" id="IPR003018">
    <property type="entry name" value="GAF"/>
</dbReference>